<keyword evidence="1" id="KW-0378">Hydrolase</keyword>
<dbReference type="Gene3D" id="3.30.1240.10">
    <property type="match status" value="1"/>
</dbReference>
<dbReference type="SUPFAM" id="SSF56784">
    <property type="entry name" value="HAD-like"/>
    <property type="match status" value="1"/>
</dbReference>
<gene>
    <name evidence="1" type="ORF">EH198_03485</name>
</gene>
<dbReference type="PANTHER" id="PTHR10000">
    <property type="entry name" value="PHOSPHOSERINE PHOSPHATASE"/>
    <property type="match status" value="1"/>
</dbReference>
<dbReference type="InterPro" id="IPR000150">
    <property type="entry name" value="Cof"/>
</dbReference>
<dbReference type="SFLD" id="SFLDG01140">
    <property type="entry name" value="C2.B:_Phosphomannomutase_and_P"/>
    <property type="match status" value="1"/>
</dbReference>
<dbReference type="GO" id="GO:0005829">
    <property type="term" value="C:cytosol"/>
    <property type="evidence" value="ECO:0007669"/>
    <property type="project" value="TreeGrafter"/>
</dbReference>
<dbReference type="NCBIfam" id="TIGR00099">
    <property type="entry name" value="Cof-subfamily"/>
    <property type="match status" value="1"/>
</dbReference>
<reference evidence="1 2" key="1">
    <citation type="submission" date="2018-11" db="EMBL/GenBank/DDBJ databases">
        <title>Genome sequence of strain 7197.</title>
        <authorList>
            <person name="Gao J."/>
            <person name="Sun J."/>
        </authorList>
    </citation>
    <scope>NUCLEOTIDE SEQUENCE [LARGE SCALE GENOMIC DNA]</scope>
    <source>
        <strain evidence="1 2">7197</strain>
    </source>
</reference>
<dbReference type="OrthoDB" id="9806027at2"/>
<dbReference type="Gene3D" id="3.40.50.1000">
    <property type="entry name" value="HAD superfamily/HAD-like"/>
    <property type="match status" value="1"/>
</dbReference>
<comment type="caution">
    <text evidence="1">The sequence shown here is derived from an EMBL/GenBank/DDBJ whole genome shotgun (WGS) entry which is preliminary data.</text>
</comment>
<dbReference type="AlphaFoldDB" id="A0A3N9PD06"/>
<dbReference type="InterPro" id="IPR006379">
    <property type="entry name" value="HAD-SF_hydro_IIB"/>
</dbReference>
<proteinExistence type="predicted"/>
<protein>
    <submittedName>
        <fullName evidence="1">Cof-type HAD-IIB family hydrolase</fullName>
    </submittedName>
</protein>
<sequence length="271" mass="30636">MIKLIVSDLDGTLLNHSLRITDSDWEAVKLAFHEGFEFCIASGRMHSEIKLLMQEFHGRYFAVSQNGATIYKKDKELVANYFFEPEVSSQILHFSSRQNHFVNFIHCTDDSFYTENRTEATLPYESRILTACSERGDLADALKNGEIMSCKYSFFGEIDQLILLKDKLQDQFEGRIESFISANDCLDVMPLNVSKGAGLSFIMQELGLSRNEVACIGDSFNDLSMFALTDHSFAMKGGHPDVKKKAAHVTNSVAEAIEQIITYNRSLEARR</sequence>
<organism evidence="1 2">
    <name type="scientific">Paenibacillus rhizophilus</name>
    <dbReference type="NCBI Taxonomy" id="1850366"/>
    <lineage>
        <taxon>Bacteria</taxon>
        <taxon>Bacillati</taxon>
        <taxon>Bacillota</taxon>
        <taxon>Bacilli</taxon>
        <taxon>Bacillales</taxon>
        <taxon>Paenibacillaceae</taxon>
        <taxon>Paenibacillus</taxon>
    </lineage>
</organism>
<dbReference type="PANTHER" id="PTHR10000:SF8">
    <property type="entry name" value="HAD SUPERFAMILY HYDROLASE-LIKE, TYPE 3"/>
    <property type="match status" value="1"/>
</dbReference>
<name>A0A3N9PD06_9BACL</name>
<dbReference type="PROSITE" id="PS01228">
    <property type="entry name" value="COF_1"/>
    <property type="match status" value="1"/>
</dbReference>
<dbReference type="GO" id="GO:0000287">
    <property type="term" value="F:magnesium ion binding"/>
    <property type="evidence" value="ECO:0007669"/>
    <property type="project" value="TreeGrafter"/>
</dbReference>
<dbReference type="Proteomes" id="UP000282529">
    <property type="component" value="Unassembled WGS sequence"/>
</dbReference>
<evidence type="ECO:0000313" key="1">
    <source>
        <dbReference type="EMBL" id="RQW13495.1"/>
    </source>
</evidence>
<dbReference type="Pfam" id="PF08282">
    <property type="entry name" value="Hydrolase_3"/>
    <property type="match status" value="1"/>
</dbReference>
<accession>A0A3N9PD06</accession>
<dbReference type="EMBL" id="RQPI01000001">
    <property type="protein sequence ID" value="RQW13495.1"/>
    <property type="molecule type" value="Genomic_DNA"/>
</dbReference>
<evidence type="ECO:0000313" key="2">
    <source>
        <dbReference type="Proteomes" id="UP000282529"/>
    </source>
</evidence>
<dbReference type="SFLD" id="SFLDS00003">
    <property type="entry name" value="Haloacid_Dehalogenase"/>
    <property type="match status" value="1"/>
</dbReference>
<dbReference type="InterPro" id="IPR023214">
    <property type="entry name" value="HAD_sf"/>
</dbReference>
<dbReference type="InterPro" id="IPR036412">
    <property type="entry name" value="HAD-like_sf"/>
</dbReference>
<dbReference type="RefSeq" id="WP_124694137.1">
    <property type="nucleotide sequence ID" value="NZ_JBHUFE010000016.1"/>
</dbReference>
<dbReference type="NCBIfam" id="TIGR01484">
    <property type="entry name" value="HAD-SF-IIB"/>
    <property type="match status" value="1"/>
</dbReference>
<dbReference type="GO" id="GO:0016791">
    <property type="term" value="F:phosphatase activity"/>
    <property type="evidence" value="ECO:0007669"/>
    <property type="project" value="TreeGrafter"/>
</dbReference>
<keyword evidence="2" id="KW-1185">Reference proteome</keyword>